<gene>
    <name evidence="9" type="ORF">L9F63_011325</name>
</gene>
<accession>A0AAD8AEZ3</accession>
<evidence type="ECO:0000256" key="8">
    <source>
        <dbReference type="RuleBase" id="RU363108"/>
    </source>
</evidence>
<evidence type="ECO:0000256" key="2">
    <source>
        <dbReference type="ARBA" id="ARBA00022475"/>
    </source>
</evidence>
<keyword evidence="7 8" id="KW-0807">Transducer</keyword>
<proteinExistence type="inferred from homology"/>
<dbReference type="GO" id="GO:0007165">
    <property type="term" value="P:signal transduction"/>
    <property type="evidence" value="ECO:0007669"/>
    <property type="project" value="UniProtKB-KW"/>
</dbReference>
<keyword evidence="5 8" id="KW-0472">Membrane</keyword>
<evidence type="ECO:0000256" key="1">
    <source>
        <dbReference type="ARBA" id="ARBA00004651"/>
    </source>
</evidence>
<evidence type="ECO:0000256" key="6">
    <source>
        <dbReference type="ARBA" id="ARBA00023170"/>
    </source>
</evidence>
<keyword evidence="2 8" id="KW-1003">Cell membrane</keyword>
<keyword evidence="3 8" id="KW-0812">Transmembrane</keyword>
<comment type="caution">
    <text evidence="8">Lacks conserved residue(s) required for the propagation of feature annotation.</text>
</comment>
<feature type="transmembrane region" description="Helical" evidence="8">
    <location>
        <begin position="129"/>
        <end position="152"/>
    </location>
</feature>
<evidence type="ECO:0000256" key="4">
    <source>
        <dbReference type="ARBA" id="ARBA00022989"/>
    </source>
</evidence>
<protein>
    <recommendedName>
        <fullName evidence="8">Gustatory receptor</fullName>
    </recommendedName>
</protein>
<reference evidence="9" key="1">
    <citation type="journal article" date="2023" name="IScience">
        <title>Live-bearing cockroach genome reveals convergent evolutionary mechanisms linked to viviparity in insects and beyond.</title>
        <authorList>
            <person name="Fouks B."/>
            <person name="Harrison M.C."/>
            <person name="Mikhailova A.A."/>
            <person name="Marchal E."/>
            <person name="English S."/>
            <person name="Carruthers M."/>
            <person name="Jennings E.C."/>
            <person name="Chiamaka E.L."/>
            <person name="Frigard R.A."/>
            <person name="Pippel M."/>
            <person name="Attardo G.M."/>
            <person name="Benoit J.B."/>
            <person name="Bornberg-Bauer E."/>
            <person name="Tobe S.S."/>
        </authorList>
    </citation>
    <scope>NUCLEOTIDE SEQUENCE</scope>
    <source>
        <strain evidence="9">Stay&amp;Tobe</strain>
    </source>
</reference>
<evidence type="ECO:0000313" key="10">
    <source>
        <dbReference type="Proteomes" id="UP001233999"/>
    </source>
</evidence>
<evidence type="ECO:0000256" key="5">
    <source>
        <dbReference type="ARBA" id="ARBA00023136"/>
    </source>
</evidence>
<dbReference type="GO" id="GO:0005886">
    <property type="term" value="C:plasma membrane"/>
    <property type="evidence" value="ECO:0007669"/>
    <property type="project" value="UniProtKB-SubCell"/>
</dbReference>
<dbReference type="PANTHER" id="PTHR21143">
    <property type="entry name" value="INVERTEBRATE GUSTATORY RECEPTOR"/>
    <property type="match status" value="1"/>
</dbReference>
<feature type="transmembrane region" description="Helical" evidence="8">
    <location>
        <begin position="261"/>
        <end position="278"/>
    </location>
</feature>
<dbReference type="GO" id="GO:0008049">
    <property type="term" value="P:male courtship behavior"/>
    <property type="evidence" value="ECO:0007669"/>
    <property type="project" value="TreeGrafter"/>
</dbReference>
<dbReference type="PANTHER" id="PTHR21143:SF133">
    <property type="entry name" value="GUSTATORY AND PHEROMONE RECEPTOR 32A-RELATED"/>
    <property type="match status" value="1"/>
</dbReference>
<dbReference type="AlphaFoldDB" id="A0AAD8AEZ3"/>
<keyword evidence="10" id="KW-1185">Reference proteome</keyword>
<evidence type="ECO:0000256" key="3">
    <source>
        <dbReference type="ARBA" id="ARBA00022692"/>
    </source>
</evidence>
<comment type="similarity">
    <text evidence="8">Belongs to the insect chemoreceptor superfamily. Gustatory receptor (GR) family.</text>
</comment>
<keyword evidence="6 8" id="KW-0675">Receptor</keyword>
<sequence length="326" mass="38511">MFKPENIYAAYRPLYLISKIIGLMSFSIKNHNGIRRQKFSLLSATYCFSMTIFMIYREVFLVKNLLHIKHLKSVLKTTWTIETITCNFTSSMFFILCIFNRRKIFDIFIRIAKFDEMIKLPLNSYKRTFSFVMCQIFFYFLYLGSLGVLTVLDVGFSYSEWLSYIGIINNVTVIVLVDTEIFNFMLLFKQRFNAINTNLIKFSEHRDISKQYYHEASTISGIIRMKYFDEIPVIEVHSLTKLYDQLFDLCEETNSAYSMHILLTVTMKFIAIIFSVYLQLLRILKYHTGCYNGRYVETIMVGTLCWNILQLFILLWSCKIASQEVS</sequence>
<feature type="transmembrane region" description="Helical" evidence="8">
    <location>
        <begin position="79"/>
        <end position="99"/>
    </location>
</feature>
<feature type="non-terminal residue" evidence="9">
    <location>
        <position position="326"/>
    </location>
</feature>
<feature type="transmembrane region" description="Helical" evidence="8">
    <location>
        <begin position="39"/>
        <end position="59"/>
    </location>
</feature>
<comment type="caution">
    <text evidence="9">The sequence shown here is derived from an EMBL/GenBank/DDBJ whole genome shotgun (WGS) entry which is preliminary data.</text>
</comment>
<evidence type="ECO:0000256" key="7">
    <source>
        <dbReference type="ARBA" id="ARBA00023224"/>
    </source>
</evidence>
<comment type="function">
    <text evidence="8">Gustatory receptor which mediates acceptance or avoidance behavior, depending on its substrates.</text>
</comment>
<dbReference type="GO" id="GO:0050909">
    <property type="term" value="P:sensory perception of taste"/>
    <property type="evidence" value="ECO:0007669"/>
    <property type="project" value="InterPro"/>
</dbReference>
<dbReference type="GO" id="GO:0030424">
    <property type="term" value="C:axon"/>
    <property type="evidence" value="ECO:0007669"/>
    <property type="project" value="TreeGrafter"/>
</dbReference>
<evidence type="ECO:0000313" key="9">
    <source>
        <dbReference type="EMBL" id="KAJ9597830.1"/>
    </source>
</evidence>
<reference evidence="9" key="2">
    <citation type="submission" date="2023-05" db="EMBL/GenBank/DDBJ databases">
        <authorList>
            <person name="Fouks B."/>
        </authorList>
    </citation>
    <scope>NUCLEOTIDE SEQUENCE</scope>
    <source>
        <strain evidence="9">Stay&amp;Tobe</strain>
        <tissue evidence="9">Testes</tissue>
    </source>
</reference>
<organism evidence="9 10">
    <name type="scientific">Diploptera punctata</name>
    <name type="common">Pacific beetle cockroach</name>
    <dbReference type="NCBI Taxonomy" id="6984"/>
    <lineage>
        <taxon>Eukaryota</taxon>
        <taxon>Metazoa</taxon>
        <taxon>Ecdysozoa</taxon>
        <taxon>Arthropoda</taxon>
        <taxon>Hexapoda</taxon>
        <taxon>Insecta</taxon>
        <taxon>Pterygota</taxon>
        <taxon>Neoptera</taxon>
        <taxon>Polyneoptera</taxon>
        <taxon>Dictyoptera</taxon>
        <taxon>Blattodea</taxon>
        <taxon>Blaberoidea</taxon>
        <taxon>Blaberidae</taxon>
        <taxon>Diplopterinae</taxon>
        <taxon>Diploptera</taxon>
    </lineage>
</organism>
<dbReference type="EMBL" id="JASPKZ010001584">
    <property type="protein sequence ID" value="KAJ9597830.1"/>
    <property type="molecule type" value="Genomic_DNA"/>
</dbReference>
<keyword evidence="4 8" id="KW-1133">Transmembrane helix</keyword>
<feature type="transmembrane region" description="Helical" evidence="8">
    <location>
        <begin position="164"/>
        <end position="188"/>
    </location>
</feature>
<dbReference type="GO" id="GO:0043025">
    <property type="term" value="C:neuronal cell body"/>
    <property type="evidence" value="ECO:0007669"/>
    <property type="project" value="TreeGrafter"/>
</dbReference>
<comment type="subcellular location">
    <subcellularLocation>
        <location evidence="1 8">Cell membrane</location>
        <topology evidence="1 8">Multi-pass membrane protein</topology>
    </subcellularLocation>
</comment>
<dbReference type="GO" id="GO:0030425">
    <property type="term" value="C:dendrite"/>
    <property type="evidence" value="ECO:0007669"/>
    <property type="project" value="TreeGrafter"/>
</dbReference>
<dbReference type="GO" id="GO:0007635">
    <property type="term" value="P:chemosensory behavior"/>
    <property type="evidence" value="ECO:0007669"/>
    <property type="project" value="TreeGrafter"/>
</dbReference>
<dbReference type="Proteomes" id="UP001233999">
    <property type="component" value="Unassembled WGS sequence"/>
</dbReference>
<name>A0AAD8AEZ3_DIPPU</name>
<dbReference type="Pfam" id="PF08395">
    <property type="entry name" value="7tm_7"/>
    <property type="match status" value="1"/>
</dbReference>
<feature type="transmembrane region" description="Helical" evidence="8">
    <location>
        <begin position="298"/>
        <end position="318"/>
    </location>
</feature>
<dbReference type="InterPro" id="IPR013604">
    <property type="entry name" value="7TM_chemorcpt"/>
</dbReference>